<dbReference type="GO" id="GO:0008233">
    <property type="term" value="F:peptidase activity"/>
    <property type="evidence" value="ECO:0007669"/>
    <property type="project" value="UniProtKB-KW"/>
</dbReference>
<dbReference type="AlphaFoldDB" id="A0A344PLX5"/>
<reference evidence="6" key="1">
    <citation type="submission" date="2018-07" db="EMBL/GenBank/DDBJ databases">
        <title>Genome sequencing of Paracoccus sp. SC2-6.</title>
        <authorList>
            <person name="Heo J."/>
            <person name="Kim S.-J."/>
            <person name="Kwon S.-W."/>
        </authorList>
    </citation>
    <scope>NUCLEOTIDE SEQUENCE [LARGE SCALE GENOMIC DNA]</scope>
    <source>
        <strain evidence="6">SC2-6</strain>
    </source>
</reference>
<accession>A0A344PLX5</accession>
<keyword evidence="6" id="KW-1185">Reference proteome</keyword>
<name>A0A344PLX5_9RHOB</name>
<protein>
    <recommendedName>
        <fullName evidence="4">Prohead serine protease domain-containing protein</fullName>
    </recommendedName>
</protein>
<keyword evidence="1" id="KW-1188">Viral release from host cell</keyword>
<proteinExistence type="predicted"/>
<evidence type="ECO:0000256" key="2">
    <source>
        <dbReference type="ARBA" id="ARBA00022670"/>
    </source>
</evidence>
<dbReference type="RefSeq" id="WP_114076697.1">
    <property type="nucleotide sequence ID" value="NZ_CP030918.1"/>
</dbReference>
<dbReference type="EMBL" id="CP030918">
    <property type="protein sequence ID" value="AXC50380.1"/>
    <property type="molecule type" value="Genomic_DNA"/>
</dbReference>
<evidence type="ECO:0000313" key="5">
    <source>
        <dbReference type="EMBL" id="AXC50380.1"/>
    </source>
</evidence>
<dbReference type="OrthoDB" id="7842080at2"/>
<feature type="domain" description="Prohead serine protease" evidence="4">
    <location>
        <begin position="43"/>
        <end position="182"/>
    </location>
</feature>
<dbReference type="KEGG" id="pars:DRW48_12400"/>
<organism evidence="5 6">
    <name type="scientific">Paracoccus suum</name>
    <dbReference type="NCBI Taxonomy" id="2259340"/>
    <lineage>
        <taxon>Bacteria</taxon>
        <taxon>Pseudomonadati</taxon>
        <taxon>Pseudomonadota</taxon>
        <taxon>Alphaproteobacteria</taxon>
        <taxon>Rhodobacterales</taxon>
        <taxon>Paracoccaceae</taxon>
        <taxon>Paracoccus</taxon>
    </lineage>
</organism>
<keyword evidence="2" id="KW-0645">Protease</keyword>
<dbReference type="GO" id="GO:0006508">
    <property type="term" value="P:proteolysis"/>
    <property type="evidence" value="ECO:0007669"/>
    <property type="project" value="UniProtKB-KW"/>
</dbReference>
<dbReference type="InterPro" id="IPR054613">
    <property type="entry name" value="Peptidase_S78_dom"/>
</dbReference>
<keyword evidence="3" id="KW-0378">Hydrolase</keyword>
<evidence type="ECO:0000259" key="4">
    <source>
        <dbReference type="Pfam" id="PF04586"/>
    </source>
</evidence>
<evidence type="ECO:0000256" key="1">
    <source>
        <dbReference type="ARBA" id="ARBA00022612"/>
    </source>
</evidence>
<sequence length="197" mass="21622">MTGAISHVYPVEGLEVRQQGGRPTIFGRFPYNSLATMSDRGTVRKETIKPGAFGFAIGDLTRDIHLLLGHDFNRPLASRKAGSLTLQDTDDFLEFVASIPEGADRASHVTDALAMLGAGLIAGVSPGFRVPPSDVVPDAEKLVPEPGNPRVMIRQLFKLVLFELSLVTRPAYEQSRAELRALDTNPTRPPAWRNYIW</sequence>
<dbReference type="Pfam" id="PF04586">
    <property type="entry name" value="Peptidase_S78"/>
    <property type="match status" value="1"/>
</dbReference>
<evidence type="ECO:0000313" key="6">
    <source>
        <dbReference type="Proteomes" id="UP000252023"/>
    </source>
</evidence>
<gene>
    <name evidence="5" type="ORF">DRW48_12400</name>
</gene>
<evidence type="ECO:0000256" key="3">
    <source>
        <dbReference type="ARBA" id="ARBA00022801"/>
    </source>
</evidence>
<dbReference type="Proteomes" id="UP000252023">
    <property type="component" value="Chromosome"/>
</dbReference>